<dbReference type="Pfam" id="PF19730">
    <property type="entry name" value="DUF6221"/>
    <property type="match status" value="1"/>
</dbReference>
<dbReference type="OrthoDB" id="4290974at2"/>
<name>A0A3N4YYM6_9MICO</name>
<dbReference type="EMBL" id="RKRA01000001">
    <property type="protein sequence ID" value="RPF26279.1"/>
    <property type="molecule type" value="Genomic_DNA"/>
</dbReference>
<keyword evidence="2" id="KW-1185">Reference proteome</keyword>
<organism evidence="1 2">
    <name type="scientific">Georgenia muralis</name>
    <dbReference type="NCBI Taxonomy" id="154117"/>
    <lineage>
        <taxon>Bacteria</taxon>
        <taxon>Bacillati</taxon>
        <taxon>Actinomycetota</taxon>
        <taxon>Actinomycetes</taxon>
        <taxon>Micrococcales</taxon>
        <taxon>Bogoriellaceae</taxon>
        <taxon>Georgenia</taxon>
    </lineage>
</organism>
<dbReference type="AlphaFoldDB" id="A0A3N4YYM6"/>
<dbReference type="RefSeq" id="WP_123914663.1">
    <property type="nucleotide sequence ID" value="NZ_RKRA01000001.1"/>
</dbReference>
<accession>A0A3N4YYM6</accession>
<evidence type="ECO:0000313" key="2">
    <source>
        <dbReference type="Proteomes" id="UP000280726"/>
    </source>
</evidence>
<comment type="caution">
    <text evidence="1">The sequence shown here is derived from an EMBL/GenBank/DDBJ whole genome shotgun (WGS) entry which is preliminary data.</text>
</comment>
<gene>
    <name evidence="1" type="ORF">EDD32_0713</name>
</gene>
<dbReference type="InterPro" id="IPR046193">
    <property type="entry name" value="DUF6221"/>
</dbReference>
<proteinExistence type="predicted"/>
<evidence type="ECO:0000313" key="1">
    <source>
        <dbReference type="EMBL" id="RPF26279.1"/>
    </source>
</evidence>
<reference evidence="1 2" key="1">
    <citation type="submission" date="2018-11" db="EMBL/GenBank/DDBJ databases">
        <title>Sequencing the genomes of 1000 actinobacteria strains.</title>
        <authorList>
            <person name="Klenk H.-P."/>
        </authorList>
    </citation>
    <scope>NUCLEOTIDE SEQUENCE [LARGE SCALE GENOMIC DNA]</scope>
    <source>
        <strain evidence="1 2">DSM 14418</strain>
    </source>
</reference>
<sequence>MDIARFLLERFAEDEAALRTMSQDAAHAPPATIRIRADRARAEAAAKREILALHECANDVWGFTGCLTCGNGADSTDGYPCPTIRALAAVYAKHPDDEAGSRRQT</sequence>
<dbReference type="Proteomes" id="UP000280726">
    <property type="component" value="Unassembled WGS sequence"/>
</dbReference>
<protein>
    <submittedName>
        <fullName evidence="1">Uncharacterized protein</fullName>
    </submittedName>
</protein>